<gene>
    <name evidence="1" type="ORF">D0Z68_00505</name>
</gene>
<dbReference type="EMBL" id="CP032049">
    <property type="protein sequence ID" value="AXU06064.1"/>
    <property type="molecule type" value="Genomic_DNA"/>
</dbReference>
<evidence type="ECO:0000313" key="2">
    <source>
        <dbReference type="Proteomes" id="UP000258667"/>
    </source>
</evidence>
<organism evidence="1 2">
    <name type="scientific">Rickettsia japonica</name>
    <dbReference type="NCBI Taxonomy" id="35790"/>
    <lineage>
        <taxon>Bacteria</taxon>
        <taxon>Pseudomonadati</taxon>
        <taxon>Pseudomonadota</taxon>
        <taxon>Alphaproteobacteria</taxon>
        <taxon>Rickettsiales</taxon>
        <taxon>Rickettsiaceae</taxon>
        <taxon>Rickettsieae</taxon>
        <taxon>Rickettsia</taxon>
        <taxon>spotted fever group</taxon>
    </lineage>
</organism>
<name>A0ABM6YF13_RICJA</name>
<protein>
    <submittedName>
        <fullName evidence="1">RND transporter</fullName>
    </submittedName>
</protein>
<sequence length="40" mass="4527">MRGNCVAIDEAISGVCYYFMRLPHSLRLLAMTIFDPHNNG</sequence>
<accession>A0ABM6YF13</accession>
<reference evidence="1 2" key="1">
    <citation type="submission" date="2018-08" db="EMBL/GenBank/DDBJ databases">
        <title>Complete genomic DNA sequence of Rickettsia japonica in China.</title>
        <authorList>
            <person name="Lu Q."/>
            <person name="Li C."/>
        </authorList>
    </citation>
    <scope>NUCLEOTIDE SEQUENCE [LARGE SCALE GENOMIC DNA]</scope>
    <source>
        <strain evidence="1 2">LA4/2015</strain>
    </source>
</reference>
<dbReference type="Proteomes" id="UP000258667">
    <property type="component" value="Chromosome"/>
</dbReference>
<keyword evidence="2" id="KW-1185">Reference proteome</keyword>
<evidence type="ECO:0000313" key="1">
    <source>
        <dbReference type="EMBL" id="AXU06064.1"/>
    </source>
</evidence>
<proteinExistence type="predicted"/>